<accession>A0AAJ0HYV5</accession>
<gene>
    <name evidence="1" type="ORF">B0T23DRAFT_408316</name>
</gene>
<keyword evidence="2" id="KW-1185">Reference proteome</keyword>
<dbReference type="RefSeq" id="XP_062688122.1">
    <property type="nucleotide sequence ID" value="XM_062839281.1"/>
</dbReference>
<evidence type="ECO:0000313" key="2">
    <source>
        <dbReference type="Proteomes" id="UP001285908"/>
    </source>
</evidence>
<protein>
    <submittedName>
        <fullName evidence="1">Uncharacterized protein</fullName>
    </submittedName>
</protein>
<name>A0AAJ0HYV5_9PEZI</name>
<comment type="caution">
    <text evidence="1">The sequence shown here is derived from an EMBL/GenBank/DDBJ whole genome shotgun (WGS) entry which is preliminary data.</text>
</comment>
<evidence type="ECO:0000313" key="1">
    <source>
        <dbReference type="EMBL" id="KAK3485218.1"/>
    </source>
</evidence>
<dbReference type="AlphaFoldDB" id="A0AAJ0HYV5"/>
<dbReference type="EMBL" id="JAULSX010000010">
    <property type="protein sequence ID" value="KAK3485218.1"/>
    <property type="molecule type" value="Genomic_DNA"/>
</dbReference>
<reference evidence="1 2" key="1">
    <citation type="journal article" date="2023" name="Mol. Phylogenet. Evol.">
        <title>Genome-scale phylogeny and comparative genomics of the fungal order Sordariales.</title>
        <authorList>
            <person name="Hensen N."/>
            <person name="Bonometti L."/>
            <person name="Westerberg I."/>
            <person name="Brannstrom I.O."/>
            <person name="Guillou S."/>
            <person name="Cros-Aarteil S."/>
            <person name="Calhoun S."/>
            <person name="Haridas S."/>
            <person name="Kuo A."/>
            <person name="Mondo S."/>
            <person name="Pangilinan J."/>
            <person name="Riley R."/>
            <person name="LaButti K."/>
            <person name="Andreopoulos B."/>
            <person name="Lipzen A."/>
            <person name="Chen C."/>
            <person name="Yan M."/>
            <person name="Daum C."/>
            <person name="Ng V."/>
            <person name="Clum A."/>
            <person name="Steindorff A."/>
            <person name="Ohm R.A."/>
            <person name="Martin F."/>
            <person name="Silar P."/>
            <person name="Natvig D.O."/>
            <person name="Lalanne C."/>
            <person name="Gautier V."/>
            <person name="Ament-Velasquez S.L."/>
            <person name="Kruys A."/>
            <person name="Hutchinson M.I."/>
            <person name="Powell A.J."/>
            <person name="Barry K."/>
            <person name="Miller A.N."/>
            <person name="Grigoriev I.V."/>
            <person name="Debuchy R."/>
            <person name="Gladieux P."/>
            <person name="Hiltunen Thoren M."/>
            <person name="Johannesson H."/>
        </authorList>
    </citation>
    <scope>NUCLEOTIDE SEQUENCE [LARGE SCALE GENOMIC DNA]</scope>
    <source>
        <strain evidence="1 2">FGSC 10403</strain>
    </source>
</reference>
<organism evidence="1 2">
    <name type="scientific">Neurospora hispaniola</name>
    <dbReference type="NCBI Taxonomy" id="588809"/>
    <lineage>
        <taxon>Eukaryota</taxon>
        <taxon>Fungi</taxon>
        <taxon>Dikarya</taxon>
        <taxon>Ascomycota</taxon>
        <taxon>Pezizomycotina</taxon>
        <taxon>Sordariomycetes</taxon>
        <taxon>Sordariomycetidae</taxon>
        <taxon>Sordariales</taxon>
        <taxon>Sordariaceae</taxon>
        <taxon>Neurospora</taxon>
    </lineage>
</organism>
<dbReference type="Proteomes" id="UP001285908">
    <property type="component" value="Unassembled WGS sequence"/>
</dbReference>
<sequence length="304" mass="32428">MPLSVLPPPSFKRTDTDLFQEARQKILLGKSYPSALHTEGHDGFNDGGRPGIHQALIRTTTLVESMGGTQSKGAIETAGEYWGKANSEAAFTAVAAEDETKKMTIVQLVAPSLRQVRSSFFPSAGQPGKEVVNGHDDSCWEVAILQVLRAYKDAGSPSTRATLASQRSDVPSFFPLVSEASVPNSRPALAHWGTGALGHGGVCTPVPLASIASRSANRIIGLTRNVREVPVLVSGGAVLDSPAFSPTGRPATLRRATGGSCDGPTYNYISPRGKYHRSMTTHTRSFRKKTKRPKGPRIIWAVVG</sequence>
<dbReference type="GeneID" id="87876903"/>
<proteinExistence type="predicted"/>